<dbReference type="Pfam" id="PF00149">
    <property type="entry name" value="Metallophos"/>
    <property type="match status" value="1"/>
</dbReference>
<gene>
    <name evidence="5" type="ORF">TPELB_09770</name>
</gene>
<dbReference type="EMBL" id="CP154622">
    <property type="protein sequence ID" value="XAM40667.1"/>
    <property type="molecule type" value="Genomic_DNA"/>
</dbReference>
<accession>A0ABZ3FA60</accession>
<protein>
    <recommendedName>
        <fullName evidence="4">Calcineurin-like phosphoesterase domain-containing protein</fullName>
    </recommendedName>
</protein>
<evidence type="ECO:0000256" key="3">
    <source>
        <dbReference type="SAM" id="Phobius"/>
    </source>
</evidence>
<evidence type="ECO:0000313" key="6">
    <source>
        <dbReference type="Proteomes" id="UP001477947"/>
    </source>
</evidence>
<keyword evidence="1" id="KW-0479">Metal-binding</keyword>
<evidence type="ECO:0000259" key="4">
    <source>
        <dbReference type="Pfam" id="PF00149"/>
    </source>
</evidence>
<feature type="domain" description="Calcineurin-like phosphoesterase" evidence="4">
    <location>
        <begin position="51"/>
        <end position="228"/>
    </location>
</feature>
<keyword evidence="6" id="KW-1185">Reference proteome</keyword>
<proteinExistence type="predicted"/>
<keyword evidence="3" id="KW-0472">Membrane</keyword>
<dbReference type="InterPro" id="IPR004843">
    <property type="entry name" value="Calcineurin-like_PHP"/>
</dbReference>
<dbReference type="InterPro" id="IPR051158">
    <property type="entry name" value="Metallophosphoesterase_sf"/>
</dbReference>
<dbReference type="PANTHER" id="PTHR31302">
    <property type="entry name" value="TRANSMEMBRANE PROTEIN WITH METALLOPHOSPHOESTERASE DOMAIN-RELATED"/>
    <property type="match status" value="1"/>
</dbReference>
<dbReference type="RefSeq" id="WP_343338773.1">
    <property type="nucleotide sequence ID" value="NZ_CP154622.1"/>
</dbReference>
<dbReference type="InterPro" id="IPR029052">
    <property type="entry name" value="Metallo-depent_PP-like"/>
</dbReference>
<keyword evidence="3" id="KW-0812">Transmembrane</keyword>
<dbReference type="Proteomes" id="UP001477947">
    <property type="component" value="Chromosome"/>
</dbReference>
<sequence length="292" mass="32522">MSKKVKTGVFTIILTIIICSTCVYEVHISYNKLTTTNYSIKTNQINNSVNLVIISDLHDNQIGENNKDLINKINELTPDIILVVGDVVSSDSKDSKIVTSLMKQLCKENQVFYSLGNTDIDYIKSGRSNLIKDLENVGVTVLDNEYEDVKINSNIIRIGGMYAYAFGLNGNNDVNKDTMEDGVYDFLCKFQDTDNYKIMMAHRPDSFIFGNASKVWNIDLVVSGHTHGGQVVLPFVGGLYGGDQGWFPKYDKGLFDLNKIKLLITSGLGSGNQKLPRFNNPPEVVNLKISNE</sequence>
<dbReference type="PANTHER" id="PTHR31302:SF31">
    <property type="entry name" value="PHOSPHODIESTERASE YAEI"/>
    <property type="match status" value="1"/>
</dbReference>
<evidence type="ECO:0000256" key="1">
    <source>
        <dbReference type="ARBA" id="ARBA00022723"/>
    </source>
</evidence>
<dbReference type="SUPFAM" id="SSF56300">
    <property type="entry name" value="Metallo-dependent phosphatases"/>
    <property type="match status" value="1"/>
</dbReference>
<keyword evidence="3" id="KW-1133">Transmembrane helix</keyword>
<feature type="transmembrane region" description="Helical" evidence="3">
    <location>
        <begin position="7"/>
        <end position="26"/>
    </location>
</feature>
<evidence type="ECO:0000313" key="5">
    <source>
        <dbReference type="EMBL" id="XAM40667.1"/>
    </source>
</evidence>
<name>A0ABZ3FA60_9FIRM</name>
<organism evidence="5 6">
    <name type="scientific">Terrisporobacter petrolearius</name>
    <dbReference type="NCBI Taxonomy" id="1460447"/>
    <lineage>
        <taxon>Bacteria</taxon>
        <taxon>Bacillati</taxon>
        <taxon>Bacillota</taxon>
        <taxon>Clostridia</taxon>
        <taxon>Peptostreptococcales</taxon>
        <taxon>Peptostreptococcaceae</taxon>
        <taxon>Terrisporobacter</taxon>
    </lineage>
</organism>
<evidence type="ECO:0000256" key="2">
    <source>
        <dbReference type="ARBA" id="ARBA00022801"/>
    </source>
</evidence>
<dbReference type="Gene3D" id="3.60.21.10">
    <property type="match status" value="1"/>
</dbReference>
<keyword evidence="2" id="KW-0378">Hydrolase</keyword>
<reference evidence="5 6" key="1">
    <citation type="submission" date="2024-04" db="EMBL/GenBank/DDBJ databases">
        <title>Isolation and characterization of novel acetogenic strains of the genera Terrisporobacter and Acetoanaerobium.</title>
        <authorList>
            <person name="Boeer T."/>
            <person name="Schueler M.A."/>
            <person name="Lueschen A."/>
            <person name="Eysell L."/>
            <person name="Droege J."/>
            <person name="Heinemann M."/>
            <person name="Engelhardt L."/>
            <person name="Basen M."/>
            <person name="Daniel R."/>
        </authorList>
    </citation>
    <scope>NUCLEOTIDE SEQUENCE [LARGE SCALE GENOMIC DNA]</scope>
    <source>
        <strain evidence="5 6">ELB</strain>
    </source>
</reference>